<dbReference type="PANTHER" id="PTHR24070">
    <property type="entry name" value="RAS, DI-RAS, AND RHEB FAMILY MEMBERS OF SMALL GTPASE SUPERFAMILY"/>
    <property type="match status" value="1"/>
</dbReference>
<dbReference type="PROSITE" id="PS51420">
    <property type="entry name" value="RHO"/>
    <property type="match status" value="1"/>
</dbReference>
<dbReference type="PROSITE" id="PS51419">
    <property type="entry name" value="RAB"/>
    <property type="match status" value="1"/>
</dbReference>
<dbReference type="OrthoDB" id="265044at2759"/>
<evidence type="ECO:0000313" key="3">
    <source>
        <dbReference type="EMBL" id="CAB4020481.1"/>
    </source>
</evidence>
<organism evidence="3 5">
    <name type="scientific">Paramuricea clavata</name>
    <name type="common">Red gorgonian</name>
    <name type="synonym">Violescent sea-whip</name>
    <dbReference type="NCBI Taxonomy" id="317549"/>
    <lineage>
        <taxon>Eukaryota</taxon>
        <taxon>Metazoa</taxon>
        <taxon>Cnidaria</taxon>
        <taxon>Anthozoa</taxon>
        <taxon>Octocorallia</taxon>
        <taxon>Malacalcyonacea</taxon>
        <taxon>Plexauridae</taxon>
        <taxon>Paramuricea</taxon>
    </lineage>
</organism>
<dbReference type="Pfam" id="PF00071">
    <property type="entry name" value="Ras"/>
    <property type="match status" value="1"/>
</dbReference>
<evidence type="ECO:0000313" key="4">
    <source>
        <dbReference type="EMBL" id="CAB4027486.1"/>
    </source>
</evidence>
<dbReference type="InterPro" id="IPR001806">
    <property type="entry name" value="Small_GTPase"/>
</dbReference>
<dbReference type="SUPFAM" id="SSF52540">
    <property type="entry name" value="P-loop containing nucleoside triphosphate hydrolases"/>
    <property type="match status" value="1"/>
</dbReference>
<dbReference type="EMBL" id="CACRXK020010975">
    <property type="protein sequence ID" value="CAB4020481.1"/>
    <property type="molecule type" value="Genomic_DNA"/>
</dbReference>
<dbReference type="EMBL" id="CACRXK020014828">
    <property type="protein sequence ID" value="CAB4027486.1"/>
    <property type="molecule type" value="Genomic_DNA"/>
</dbReference>
<dbReference type="Gene3D" id="3.40.50.300">
    <property type="entry name" value="P-loop containing nucleotide triphosphate hydrolases"/>
    <property type="match status" value="1"/>
</dbReference>
<dbReference type="NCBIfam" id="TIGR00231">
    <property type="entry name" value="small_GTP"/>
    <property type="match status" value="1"/>
</dbReference>
<dbReference type="GO" id="GO:0016020">
    <property type="term" value="C:membrane"/>
    <property type="evidence" value="ECO:0007669"/>
    <property type="project" value="InterPro"/>
</dbReference>
<keyword evidence="2" id="KW-0342">GTP-binding</keyword>
<gene>
    <name evidence="4" type="ORF">PACLA_8A036024</name>
    <name evidence="3" type="ORF">PACLA_8A081101</name>
</gene>
<sequence>MQSCLGPVISKLLPTKRKSRSKVRGKRSAVTIMVKIVVLGACGVGKTNIIRRYVHNEFLADHQPTTEDVYEKYFSFKRKNESILFNIYDTAGSDQFPAMKRLAISNGQAFVVLYAIDNRASFEEAKKICAEVFELKSGEVKSIMMVGNKCDLPSSQQTVSTEEASLTAKQLKCKFTESSAKLGINVEKIFRESLAEF</sequence>
<reference evidence="3" key="1">
    <citation type="submission" date="2020-04" db="EMBL/GenBank/DDBJ databases">
        <authorList>
            <person name="Alioto T."/>
            <person name="Alioto T."/>
            <person name="Gomez Garrido J."/>
        </authorList>
    </citation>
    <scope>NUCLEOTIDE SEQUENCE</scope>
    <source>
        <strain evidence="3">A484AB</strain>
    </source>
</reference>
<dbReference type="GO" id="GO:0005525">
    <property type="term" value="F:GTP binding"/>
    <property type="evidence" value="ECO:0007669"/>
    <property type="project" value="UniProtKB-KW"/>
</dbReference>
<dbReference type="PROSITE" id="PS51421">
    <property type="entry name" value="RAS"/>
    <property type="match status" value="1"/>
</dbReference>
<accession>A0A6S7JWP0</accession>
<evidence type="ECO:0000313" key="5">
    <source>
        <dbReference type="Proteomes" id="UP001152795"/>
    </source>
</evidence>
<dbReference type="SMART" id="SM00175">
    <property type="entry name" value="RAB"/>
    <property type="match status" value="1"/>
</dbReference>
<dbReference type="PRINTS" id="PR00449">
    <property type="entry name" value="RASTRNSFRMNG"/>
</dbReference>
<dbReference type="InterPro" id="IPR020849">
    <property type="entry name" value="Small_GTPase_Ras-type"/>
</dbReference>
<dbReference type="InterPro" id="IPR027417">
    <property type="entry name" value="P-loop_NTPase"/>
</dbReference>
<protein>
    <submittedName>
        <fullName evidence="3">GTP-binding Di-Ras2</fullName>
    </submittedName>
</protein>
<evidence type="ECO:0000256" key="1">
    <source>
        <dbReference type="ARBA" id="ARBA00022741"/>
    </source>
</evidence>
<proteinExistence type="predicted"/>
<evidence type="ECO:0000256" key="2">
    <source>
        <dbReference type="ARBA" id="ARBA00023134"/>
    </source>
</evidence>
<dbReference type="SMART" id="SM00174">
    <property type="entry name" value="RHO"/>
    <property type="match status" value="1"/>
</dbReference>
<dbReference type="GO" id="GO:0003924">
    <property type="term" value="F:GTPase activity"/>
    <property type="evidence" value="ECO:0007669"/>
    <property type="project" value="InterPro"/>
</dbReference>
<comment type="caution">
    <text evidence="3">The sequence shown here is derived from an EMBL/GenBank/DDBJ whole genome shotgun (WGS) entry which is preliminary data.</text>
</comment>
<keyword evidence="5" id="KW-1185">Reference proteome</keyword>
<keyword evidence="1" id="KW-0547">Nucleotide-binding</keyword>
<dbReference type="AlphaFoldDB" id="A0A6S7JWP0"/>
<name>A0A6S7JWP0_PARCT</name>
<dbReference type="SMART" id="SM00173">
    <property type="entry name" value="RAS"/>
    <property type="match status" value="1"/>
</dbReference>
<dbReference type="GO" id="GO:0007165">
    <property type="term" value="P:signal transduction"/>
    <property type="evidence" value="ECO:0007669"/>
    <property type="project" value="InterPro"/>
</dbReference>
<dbReference type="Proteomes" id="UP001152795">
    <property type="component" value="Unassembled WGS sequence"/>
</dbReference>
<dbReference type="InterPro" id="IPR005225">
    <property type="entry name" value="Small_GTP-bd"/>
</dbReference>